<dbReference type="AlphaFoldDB" id="A0A6L3ZI39"/>
<dbReference type="RefSeq" id="WP_151691716.1">
    <property type="nucleotide sequence ID" value="NZ_BMGX01000002.1"/>
</dbReference>
<evidence type="ECO:0000256" key="1">
    <source>
        <dbReference type="SAM" id="MobiDB-lite"/>
    </source>
</evidence>
<protein>
    <submittedName>
        <fullName evidence="2">DUF4834 family protein</fullName>
    </submittedName>
</protein>
<accession>A0A6L3ZI39</accession>
<dbReference type="EMBL" id="WBVQ01000001">
    <property type="protein sequence ID" value="KAB2817145.1"/>
    <property type="molecule type" value="Genomic_DNA"/>
</dbReference>
<feature type="region of interest" description="Disordered" evidence="1">
    <location>
        <begin position="27"/>
        <end position="55"/>
    </location>
</feature>
<dbReference type="Proteomes" id="UP000484164">
    <property type="component" value="Unassembled WGS sequence"/>
</dbReference>
<feature type="compositionally biased region" description="Basic and acidic residues" evidence="1">
    <location>
        <begin position="38"/>
        <end position="54"/>
    </location>
</feature>
<keyword evidence="3" id="KW-1185">Reference proteome</keyword>
<organism evidence="2 3">
    <name type="scientific">Phaeocystidibacter marisrubri</name>
    <dbReference type="NCBI Taxonomy" id="1577780"/>
    <lineage>
        <taxon>Bacteria</taxon>
        <taxon>Pseudomonadati</taxon>
        <taxon>Bacteroidota</taxon>
        <taxon>Flavobacteriia</taxon>
        <taxon>Flavobacteriales</taxon>
        <taxon>Phaeocystidibacteraceae</taxon>
        <taxon>Phaeocystidibacter</taxon>
    </lineage>
</organism>
<evidence type="ECO:0000313" key="2">
    <source>
        <dbReference type="EMBL" id="KAB2817145.1"/>
    </source>
</evidence>
<reference evidence="2 3" key="1">
    <citation type="submission" date="2019-10" db="EMBL/GenBank/DDBJ databases">
        <title>Genome sequence of Phaeocystidibacter marisrubri JCM30614 (type strain).</title>
        <authorList>
            <person name="Bowman J.P."/>
        </authorList>
    </citation>
    <scope>NUCLEOTIDE SEQUENCE [LARGE SCALE GENOMIC DNA]</scope>
    <source>
        <strain evidence="2 3">JCM 30614</strain>
    </source>
</reference>
<name>A0A6L3ZI39_9FLAO</name>
<gene>
    <name evidence="2" type="ORF">F8C82_01745</name>
</gene>
<evidence type="ECO:0000313" key="3">
    <source>
        <dbReference type="Proteomes" id="UP000484164"/>
    </source>
</evidence>
<proteinExistence type="predicted"/>
<sequence>MQILRTIFFIALAWLVFRFLDRMAATRRAKSEGMNTRRPREASQSQRRERREQEVIINYDPRQTKSVIRDDVGEEVDFEEVKD</sequence>
<comment type="caution">
    <text evidence="2">The sequence shown here is derived from an EMBL/GenBank/DDBJ whole genome shotgun (WGS) entry which is preliminary data.</text>
</comment>